<feature type="transmembrane region" description="Helical" evidence="2">
    <location>
        <begin position="20"/>
        <end position="40"/>
    </location>
</feature>
<evidence type="ECO:0000256" key="1">
    <source>
        <dbReference type="SAM" id="MobiDB-lite"/>
    </source>
</evidence>
<feature type="compositionally biased region" description="Pro residues" evidence="1">
    <location>
        <begin position="150"/>
        <end position="180"/>
    </location>
</feature>
<dbReference type="AlphaFoldDB" id="A0A074LSD1"/>
<feature type="region of interest" description="Disordered" evidence="1">
    <location>
        <begin position="145"/>
        <end position="183"/>
    </location>
</feature>
<sequence>MRLTGRLGNVFKNEQGSALLLVFVAVTVLGIMLGGVTLAVHNSQNQSLLHERNVQAEYRAEQSMELAVYMLYNQPDQFTATFRSDTGTHCMVNPSDPTVNVCLETSTDEQGQTVETLVASADGAGFGNSSPAKPESAIRFQLTASESPVTPEPTPDPTPIDPSPSPTPDPEPIKPLPDAGPYPGEEICGVSNTYLMRALVLGDSLQLGNAMLEDDRRLLKNDPYAYKADSVDISGGVYLDNNAPLVIARPKNNDKFDIYTLINGWIRPEGGLEWSQGNGHQSELQYSLMGPYAQPDSCSRNVDFHAYVNQLGNKVYNSLQAVPVYYFSGNVTSATKAVKKPPGSSTFLSSTQTLGDVLAEKADKIILVNGSLQLNPSTDSQGDLIVYNTASSSPSTLKLPDNFVWNHSGAITAERILNTDAKKPSWPSNYRLYVTLTAAQAALYDQDGR</sequence>
<gene>
    <name evidence="3" type="ORF">EL26_14095</name>
</gene>
<name>A0A074LSD1_9BACL</name>
<dbReference type="STRING" id="1157490.EL26_14095"/>
<evidence type="ECO:0000313" key="3">
    <source>
        <dbReference type="EMBL" id="KEO82693.1"/>
    </source>
</evidence>
<evidence type="ECO:0000256" key="2">
    <source>
        <dbReference type="SAM" id="Phobius"/>
    </source>
</evidence>
<dbReference type="OrthoDB" id="9927617at2"/>
<protein>
    <recommendedName>
        <fullName evidence="5">Type 4 fimbrial biogenesis protein PilX N-terminal domain-containing protein</fullName>
    </recommendedName>
</protein>
<comment type="caution">
    <text evidence="3">The sequence shown here is derived from an EMBL/GenBank/DDBJ whole genome shotgun (WGS) entry which is preliminary data.</text>
</comment>
<accession>A0A074LSD1</accession>
<keyword evidence="2" id="KW-1133">Transmembrane helix</keyword>
<organism evidence="3 4">
    <name type="scientific">Tumebacillus flagellatus</name>
    <dbReference type="NCBI Taxonomy" id="1157490"/>
    <lineage>
        <taxon>Bacteria</taxon>
        <taxon>Bacillati</taxon>
        <taxon>Bacillota</taxon>
        <taxon>Bacilli</taxon>
        <taxon>Bacillales</taxon>
        <taxon>Alicyclobacillaceae</taxon>
        <taxon>Tumebacillus</taxon>
    </lineage>
</organism>
<dbReference type="EMBL" id="JMIR01000019">
    <property type="protein sequence ID" value="KEO82693.1"/>
    <property type="molecule type" value="Genomic_DNA"/>
</dbReference>
<dbReference type="Proteomes" id="UP000027931">
    <property type="component" value="Unassembled WGS sequence"/>
</dbReference>
<dbReference type="RefSeq" id="WP_038089658.1">
    <property type="nucleotide sequence ID" value="NZ_JMIR01000019.1"/>
</dbReference>
<proteinExistence type="predicted"/>
<keyword evidence="2" id="KW-0472">Membrane</keyword>
<reference evidence="3 4" key="1">
    <citation type="journal article" date="2013" name="Int. J. Syst. Evol. Microbiol.">
        <title>Tumebacillus flagellatus sp. nov., an alpha-amylase/pullulanase-producing bacterium isolated from cassava wastewater.</title>
        <authorList>
            <person name="Wang Q."/>
            <person name="Xie N."/>
            <person name="Qin Y."/>
            <person name="Shen N."/>
            <person name="Zhu J."/>
            <person name="Mi H."/>
            <person name="Huang R."/>
        </authorList>
    </citation>
    <scope>NUCLEOTIDE SEQUENCE [LARGE SCALE GENOMIC DNA]</scope>
    <source>
        <strain evidence="3 4">GST4</strain>
    </source>
</reference>
<evidence type="ECO:0008006" key="5">
    <source>
        <dbReference type="Google" id="ProtNLM"/>
    </source>
</evidence>
<keyword evidence="4" id="KW-1185">Reference proteome</keyword>
<evidence type="ECO:0000313" key="4">
    <source>
        <dbReference type="Proteomes" id="UP000027931"/>
    </source>
</evidence>
<keyword evidence="2" id="KW-0812">Transmembrane</keyword>